<dbReference type="Proteomes" id="UP000016842">
    <property type="component" value="Unassembled WGS sequence"/>
</dbReference>
<evidence type="ECO:0000313" key="2">
    <source>
        <dbReference type="Proteomes" id="UP000016842"/>
    </source>
</evidence>
<reference evidence="1 2" key="1">
    <citation type="journal article" date="2014" name="FEMS Microbiol. Lett.">
        <title>Genome sequencing analysis reveals virulence-related gene content of Ochrobactrum intermedium strain 229E, a urease-positive strain isolated from the human gastric niche.</title>
        <authorList>
            <person name="Kulkarni G.J."/>
            <person name="Shetty S."/>
            <person name="Dharne M.S."/>
            <person name="Shouche Y.S."/>
        </authorList>
    </citation>
    <scope>NUCLEOTIDE SEQUENCE [LARGE SCALE GENOMIC DNA]</scope>
    <source>
        <strain evidence="1 2">229E</strain>
    </source>
</reference>
<organism evidence="1 2">
    <name type="scientific">Brucella intermedia 229E</name>
    <dbReference type="NCBI Taxonomy" id="1337887"/>
    <lineage>
        <taxon>Bacteria</taxon>
        <taxon>Pseudomonadati</taxon>
        <taxon>Pseudomonadota</taxon>
        <taxon>Alphaproteobacteria</taxon>
        <taxon>Hyphomicrobiales</taxon>
        <taxon>Brucellaceae</taxon>
        <taxon>Brucella/Ochrobactrum group</taxon>
        <taxon>Brucella</taxon>
    </lineage>
</organism>
<dbReference type="AlphaFoldDB" id="U4VLG3"/>
<dbReference type="PATRIC" id="fig|1337887.3.peg.26"/>
<name>U4VLG3_9HYPH</name>
<dbReference type="SUPFAM" id="SSF102588">
    <property type="entry name" value="LmbE-like"/>
    <property type="match status" value="1"/>
</dbReference>
<gene>
    <name evidence="1" type="ORF">Q644_00105</name>
</gene>
<proteinExistence type="predicted"/>
<protein>
    <submittedName>
        <fullName evidence="1">Uncharacterized protein</fullName>
    </submittedName>
</protein>
<accession>U4VLG3</accession>
<dbReference type="EMBL" id="ASXJ01000002">
    <property type="protein sequence ID" value="ERM03717.1"/>
    <property type="molecule type" value="Genomic_DNA"/>
</dbReference>
<dbReference type="InterPro" id="IPR024078">
    <property type="entry name" value="LmbE-like_dom_sf"/>
</dbReference>
<dbReference type="Gene3D" id="3.40.50.10320">
    <property type="entry name" value="LmbE-like"/>
    <property type="match status" value="1"/>
</dbReference>
<evidence type="ECO:0000313" key="1">
    <source>
        <dbReference type="EMBL" id="ERM03717.1"/>
    </source>
</evidence>
<comment type="caution">
    <text evidence="1">The sequence shown here is derived from an EMBL/GenBank/DDBJ whole genome shotgun (WGS) entry which is preliminary data.</text>
</comment>
<sequence length="107" mass="11965">MTRAAERAIRLAADPDAFPEHFAEGLTPWQVAKFYLPAWSGGGDTYDDELPPPDATLTLYASGREEATGADFDRIGEWSRACHATQGMGQWPEKPKVEWPLHLRLPR</sequence>